<evidence type="ECO:0000259" key="4">
    <source>
        <dbReference type="Pfam" id="PF13205"/>
    </source>
</evidence>
<name>A0ABT8DJW6_9BURK</name>
<organism evidence="5 6">
    <name type="scientific">Roseateles violae</name>
    <dbReference type="NCBI Taxonomy" id="3058042"/>
    <lineage>
        <taxon>Bacteria</taxon>
        <taxon>Pseudomonadati</taxon>
        <taxon>Pseudomonadota</taxon>
        <taxon>Betaproteobacteria</taxon>
        <taxon>Burkholderiales</taxon>
        <taxon>Sphaerotilaceae</taxon>
        <taxon>Roseateles</taxon>
    </lineage>
</organism>
<dbReference type="InterPro" id="IPR013517">
    <property type="entry name" value="FG-GAP"/>
</dbReference>
<gene>
    <name evidence="5" type="ORF">QWJ38_00360</name>
</gene>
<dbReference type="Pfam" id="PF13517">
    <property type="entry name" value="FG-GAP_3"/>
    <property type="match status" value="2"/>
</dbReference>
<dbReference type="InterPro" id="IPR032812">
    <property type="entry name" value="SbsA_Ig"/>
</dbReference>
<evidence type="ECO:0000313" key="6">
    <source>
        <dbReference type="Proteomes" id="UP001228044"/>
    </source>
</evidence>
<evidence type="ECO:0000256" key="3">
    <source>
        <dbReference type="SAM" id="SignalP"/>
    </source>
</evidence>
<reference evidence="5 6" key="1">
    <citation type="submission" date="2023-06" db="EMBL/GenBank/DDBJ databases">
        <title>Pelomonas sp. PFR6 16S ribosomal RNA gene Genome sequencing and assembly.</title>
        <authorList>
            <person name="Woo H."/>
        </authorList>
    </citation>
    <scope>NUCLEOTIDE SEQUENCE [LARGE SCALE GENOMIC DNA]</scope>
    <source>
        <strain evidence="5 6">PFR6</strain>
    </source>
</reference>
<dbReference type="PANTHER" id="PTHR46580:SF4">
    <property type="entry name" value="ATP_GTP-BINDING PROTEIN"/>
    <property type="match status" value="1"/>
</dbReference>
<evidence type="ECO:0000256" key="1">
    <source>
        <dbReference type="ARBA" id="ARBA00022729"/>
    </source>
</evidence>
<dbReference type="Pfam" id="PF13205">
    <property type="entry name" value="Big_5"/>
    <property type="match status" value="2"/>
</dbReference>
<dbReference type="PANTHER" id="PTHR46580">
    <property type="entry name" value="SENSOR KINASE-RELATED"/>
    <property type="match status" value="1"/>
</dbReference>
<feature type="chain" id="PRO_5045919008" evidence="3">
    <location>
        <begin position="26"/>
        <end position="862"/>
    </location>
</feature>
<sequence>MQKFSMAAPLARRAAWLWAAFVLSACGGGGGGGGGDPVIAPPALTLSADVYPLASGDRRSWRSTLTPTAPLRHERVGEAVTVGSGTALLALSGTQEAEDSEYLQRSATGISTVPGPGSDPLTAAVGPLELLRFGIAQGQTVLLFERSVSADVDGDGRPDGIDLRVESLFIGKEALTTALGSFPDASHVRATVRTAIRLAAGGAAQTLVYTEDSWYAPELGPVKISSTTTSNGTPLESTAEELVAYRVGSRRSTTTPAALGTTTPAAGAPLDPLHTIELDFSAALDPLSLRGAAGLVLLDGAGQTVPIEISQSQDLKHLSIRPKSTRLPDQRYELRNAGQASDLAGNALPASVLSFFVDTTPPLLISSSPARDSTEASTTEPLRLRFDEPIKASSSAPPRVRLYGPSSTDYLPATISGDELLVALPQPLQRNARYTLELYEGVSDAAGNTPARFFVDFRTDPGPLARPLPLAAEAIVNAIALADIDGDGRRDLLVAAQRIGSYEKWIGVRRQQADGRYGDVQKLLSLGEGYLFDITALAVIDADGDGLRDIALYGQSGMQLWRQQAGGGFVAEAVPANLASWRIYGSDLGSSGGRGTLAVAELGRFNFLHRDAAGSWTSVAQLSAGADFVAAWQLADMNGDGLPDLVWLRASAGGALELVWAPRQGAGFGAERGTRTLPVELGSQPDLAIGDVDGDGRPDVVLVGSGSDQIGRVLLLRQQADGSFAAPLVHASSYSPRAVLIGDVDGDGRADLLVAHDTASRLGVYLQAADGTLQAERLFESGYAYYGANQLALLDMNADGRMDIVAKSDLLMGRSFSGAWPLGAPAAAALRTQALDPAAAPASKPSRSRGLGRLLAPAAARQ</sequence>
<keyword evidence="6" id="KW-1185">Reference proteome</keyword>
<dbReference type="Gene3D" id="2.130.10.130">
    <property type="entry name" value="Integrin alpha, N-terminal"/>
    <property type="match status" value="2"/>
</dbReference>
<dbReference type="Proteomes" id="UP001228044">
    <property type="component" value="Unassembled WGS sequence"/>
</dbReference>
<evidence type="ECO:0000256" key="2">
    <source>
        <dbReference type="SAM" id="MobiDB-lite"/>
    </source>
</evidence>
<dbReference type="PROSITE" id="PS51257">
    <property type="entry name" value="PROKAR_LIPOPROTEIN"/>
    <property type="match status" value="1"/>
</dbReference>
<feature type="domain" description="SbsA Ig-like" evidence="4">
    <location>
        <begin position="254"/>
        <end position="355"/>
    </location>
</feature>
<comment type="caution">
    <text evidence="5">The sequence shown here is derived from an EMBL/GenBank/DDBJ whole genome shotgun (WGS) entry which is preliminary data.</text>
</comment>
<dbReference type="SUPFAM" id="SSF69318">
    <property type="entry name" value="Integrin alpha N-terminal domain"/>
    <property type="match status" value="1"/>
</dbReference>
<dbReference type="InterPro" id="IPR028994">
    <property type="entry name" value="Integrin_alpha_N"/>
</dbReference>
<proteinExistence type="predicted"/>
<feature type="signal peptide" evidence="3">
    <location>
        <begin position="1"/>
        <end position="25"/>
    </location>
</feature>
<dbReference type="Gene3D" id="2.40.360.20">
    <property type="match status" value="1"/>
</dbReference>
<protein>
    <submittedName>
        <fullName evidence="5">FG-GAP-like repeat-containing protein</fullName>
    </submittedName>
</protein>
<evidence type="ECO:0000313" key="5">
    <source>
        <dbReference type="EMBL" id="MDN3918716.1"/>
    </source>
</evidence>
<dbReference type="EMBL" id="JAUHHC010000001">
    <property type="protein sequence ID" value="MDN3918716.1"/>
    <property type="molecule type" value="Genomic_DNA"/>
</dbReference>
<accession>A0ABT8DJW6</accession>
<feature type="domain" description="SbsA Ig-like" evidence="4">
    <location>
        <begin position="358"/>
        <end position="459"/>
    </location>
</feature>
<feature type="region of interest" description="Disordered" evidence="2">
    <location>
        <begin position="837"/>
        <end position="862"/>
    </location>
</feature>
<keyword evidence="1 3" id="KW-0732">Signal</keyword>
<dbReference type="RefSeq" id="WP_290357047.1">
    <property type="nucleotide sequence ID" value="NZ_JAUHHC010000001.1"/>
</dbReference>